<proteinExistence type="predicted"/>
<organism evidence="1 2">
    <name type="scientific">Actinacidiphila glaucinigra</name>
    <dbReference type="NCBI Taxonomy" id="235986"/>
    <lineage>
        <taxon>Bacteria</taxon>
        <taxon>Bacillati</taxon>
        <taxon>Actinomycetota</taxon>
        <taxon>Actinomycetes</taxon>
        <taxon>Kitasatosporales</taxon>
        <taxon>Streptomycetaceae</taxon>
        <taxon>Actinacidiphila</taxon>
    </lineage>
</organism>
<keyword evidence="2" id="KW-1185">Reference proteome</keyword>
<evidence type="ECO:0000313" key="1">
    <source>
        <dbReference type="EMBL" id="SNT50729.1"/>
    </source>
</evidence>
<name>A0A239N972_9ACTN</name>
<reference evidence="1 2" key="1">
    <citation type="submission" date="2017-06" db="EMBL/GenBank/DDBJ databases">
        <authorList>
            <person name="Kim H.J."/>
            <person name="Triplett B.A."/>
        </authorList>
    </citation>
    <scope>NUCLEOTIDE SEQUENCE [LARGE SCALE GENOMIC DNA]</scope>
    <source>
        <strain evidence="1 2">CGMCC 4.1858</strain>
    </source>
</reference>
<dbReference type="OrthoDB" id="5504890at2"/>
<evidence type="ECO:0000313" key="2">
    <source>
        <dbReference type="Proteomes" id="UP000198280"/>
    </source>
</evidence>
<dbReference type="AlphaFoldDB" id="A0A239N972"/>
<gene>
    <name evidence="1" type="ORF">SAMN05216252_13243</name>
</gene>
<accession>A0A239N972</accession>
<protein>
    <submittedName>
        <fullName evidence="1">Uncharacterized protein</fullName>
    </submittedName>
</protein>
<sequence>MSQQALEIYMNDHLAGSTTGQLISRHLADHHRSLPHGGELRRVADEIEEDRQSLLDLMAALDVPARRHKVYAGWLAEKARLLKLNGRVTRRSGLSTVIELEALRLGIEGKSLLWESLLTLTPREELDEGRLRTLLDRAHEQIDTVETVRREAVGAGLG</sequence>
<dbReference type="RefSeq" id="WP_089228431.1">
    <property type="nucleotide sequence ID" value="NZ_FZOF01000032.1"/>
</dbReference>
<dbReference type="EMBL" id="FZOF01000032">
    <property type="protein sequence ID" value="SNT50729.1"/>
    <property type="molecule type" value="Genomic_DNA"/>
</dbReference>
<dbReference type="Proteomes" id="UP000198280">
    <property type="component" value="Unassembled WGS sequence"/>
</dbReference>